<organism evidence="1 2">
    <name type="scientific">Hymenobacter cyanobacteriorum</name>
    <dbReference type="NCBI Taxonomy" id="2926463"/>
    <lineage>
        <taxon>Bacteria</taxon>
        <taxon>Pseudomonadati</taxon>
        <taxon>Bacteroidota</taxon>
        <taxon>Cytophagia</taxon>
        <taxon>Cytophagales</taxon>
        <taxon>Hymenobacteraceae</taxon>
        <taxon>Hymenobacter</taxon>
    </lineage>
</organism>
<accession>A0A9X1VJZ0</accession>
<dbReference type="RefSeq" id="WP_241937723.1">
    <property type="nucleotide sequence ID" value="NZ_JALBGC010000005.1"/>
</dbReference>
<keyword evidence="2" id="KW-1185">Reference proteome</keyword>
<gene>
    <name evidence="1" type="ORF">MON38_18905</name>
</gene>
<name>A0A9X1VJZ0_9BACT</name>
<sequence length="137" mass="15171">MIEELKSPTGRVYLTIDTDTTNRWVFVDWMGYLTADSIRTGAAAYTSALAKSKFNCVLNDTRSVRGPWDHSMDWVINTWAPNAAAAGLKYFALVSTPESLADGSAANFYAQLTAFHAEVFDNLSTARAWLHRMQAQG</sequence>
<reference evidence="1" key="1">
    <citation type="submission" date="2022-03" db="EMBL/GenBank/DDBJ databases">
        <title>Bacterial whole genome sequence for Hymenobacter sp. DH14.</title>
        <authorList>
            <person name="Le V."/>
        </authorList>
    </citation>
    <scope>NUCLEOTIDE SEQUENCE</scope>
    <source>
        <strain evidence="1">DH14</strain>
    </source>
</reference>
<protein>
    <submittedName>
        <fullName evidence="1">STAS/SEC14 domain-containing protein</fullName>
    </submittedName>
</protein>
<dbReference type="EMBL" id="JALBGC010000005">
    <property type="protein sequence ID" value="MCI1189497.1"/>
    <property type="molecule type" value="Genomic_DNA"/>
</dbReference>
<evidence type="ECO:0000313" key="1">
    <source>
        <dbReference type="EMBL" id="MCI1189497.1"/>
    </source>
</evidence>
<evidence type="ECO:0000313" key="2">
    <source>
        <dbReference type="Proteomes" id="UP001139193"/>
    </source>
</evidence>
<dbReference type="Proteomes" id="UP001139193">
    <property type="component" value="Unassembled WGS sequence"/>
</dbReference>
<proteinExistence type="predicted"/>
<dbReference type="AlphaFoldDB" id="A0A9X1VJZ0"/>
<comment type="caution">
    <text evidence="1">The sequence shown here is derived from an EMBL/GenBank/DDBJ whole genome shotgun (WGS) entry which is preliminary data.</text>
</comment>